<evidence type="ECO:0000259" key="3">
    <source>
        <dbReference type="Pfam" id="PF12146"/>
    </source>
</evidence>
<keyword evidence="5" id="KW-1185">Reference proteome</keyword>
<protein>
    <submittedName>
        <fullName evidence="4">Carboxylesterase</fullName>
    </submittedName>
</protein>
<feature type="active site" description="Nucleophile" evidence="1">
    <location>
        <position position="97"/>
    </location>
</feature>
<dbReference type="EMBL" id="FNNC01000001">
    <property type="protein sequence ID" value="SDW14722.1"/>
    <property type="molecule type" value="Genomic_DNA"/>
</dbReference>
<dbReference type="InterPro" id="IPR029058">
    <property type="entry name" value="AB_hydrolase_fold"/>
</dbReference>
<feature type="domain" description="Serine aminopeptidase S33" evidence="3">
    <location>
        <begin position="22"/>
        <end position="229"/>
    </location>
</feature>
<feature type="active site" description="Charge relay system" evidence="1">
    <location>
        <position position="224"/>
    </location>
</feature>
<dbReference type="AlphaFoldDB" id="A0A1H2R5H2"/>
<name>A0A1H2R5H2_9BACI</name>
<organism evidence="4 5">
    <name type="scientific">Marinococcus luteus</name>
    <dbReference type="NCBI Taxonomy" id="1122204"/>
    <lineage>
        <taxon>Bacteria</taxon>
        <taxon>Bacillati</taxon>
        <taxon>Bacillota</taxon>
        <taxon>Bacilli</taxon>
        <taxon>Bacillales</taxon>
        <taxon>Bacillaceae</taxon>
        <taxon>Marinococcus</taxon>
    </lineage>
</organism>
<proteinExistence type="predicted"/>
<reference evidence="4 5" key="1">
    <citation type="submission" date="2016-10" db="EMBL/GenBank/DDBJ databases">
        <authorList>
            <person name="de Groot N.N."/>
        </authorList>
    </citation>
    <scope>NUCLEOTIDE SEQUENCE [LARGE SCALE GENOMIC DNA]</scope>
    <source>
        <strain evidence="4 5">DSM 23126</strain>
    </source>
</reference>
<dbReference type="STRING" id="1122204.SAMN05421781_0607"/>
<sequence length="259" mass="28301">MPQVSRVLPGAESLYFPGGETAVLVCHGFLGTPQSVQYVCRQLAQNGFTVYAPRLQGHGTSYKDLARFTHQDWITDIHTAYQSLRAKHSRVFIAGQSMGGTLALHTAAFFQNAAGIALINPAIDVPEMKRAVMRTSDTFIKEGRPDIRTPQEEEITYSHVPTASVYSLLELTAAVRPQVPSISCPAFVAASRVDHVVPPANAVAIHENLSSSSKSFEWLEHSYHVATLDADRDFLAGRLSSWMSSVVAADSISSHNYIM</sequence>
<feature type="binding site" evidence="2">
    <location>
        <position position="98"/>
    </location>
    <ligand>
        <name>substrate</name>
    </ligand>
</feature>
<dbReference type="RefSeq" id="WP_176967619.1">
    <property type="nucleotide sequence ID" value="NZ_FNNC01000001.1"/>
</dbReference>
<gene>
    <name evidence="4" type="ORF">SAMN05421781_0607</name>
</gene>
<dbReference type="Gene3D" id="3.40.50.1820">
    <property type="entry name" value="alpha/beta hydrolase"/>
    <property type="match status" value="1"/>
</dbReference>
<evidence type="ECO:0000313" key="5">
    <source>
        <dbReference type="Proteomes" id="UP000199488"/>
    </source>
</evidence>
<dbReference type="SUPFAM" id="SSF53474">
    <property type="entry name" value="alpha/beta-Hydrolases"/>
    <property type="match status" value="1"/>
</dbReference>
<evidence type="ECO:0000256" key="1">
    <source>
        <dbReference type="PIRSR" id="PIRSR017388-1"/>
    </source>
</evidence>
<dbReference type="PIRSF" id="PIRSF017388">
    <property type="entry name" value="Esterase_lipase"/>
    <property type="match status" value="1"/>
</dbReference>
<evidence type="ECO:0000256" key="2">
    <source>
        <dbReference type="PIRSR" id="PIRSR017388-2"/>
    </source>
</evidence>
<feature type="active site" description="Charge relay system" evidence="1">
    <location>
        <position position="194"/>
    </location>
</feature>
<dbReference type="InterPro" id="IPR022742">
    <property type="entry name" value="Hydrolase_4"/>
</dbReference>
<evidence type="ECO:0000313" key="4">
    <source>
        <dbReference type="EMBL" id="SDW14722.1"/>
    </source>
</evidence>
<dbReference type="GO" id="GO:0052689">
    <property type="term" value="F:carboxylic ester hydrolase activity"/>
    <property type="evidence" value="ECO:0007669"/>
    <property type="project" value="InterPro"/>
</dbReference>
<dbReference type="InterPro" id="IPR051044">
    <property type="entry name" value="MAG_DAG_Lipase"/>
</dbReference>
<dbReference type="PANTHER" id="PTHR11614">
    <property type="entry name" value="PHOSPHOLIPASE-RELATED"/>
    <property type="match status" value="1"/>
</dbReference>
<feature type="binding site" evidence="2">
    <location>
        <position position="29"/>
    </location>
    <ligand>
        <name>substrate</name>
    </ligand>
</feature>
<accession>A0A1H2R5H2</accession>
<dbReference type="Pfam" id="PF12146">
    <property type="entry name" value="Hydrolase_4"/>
    <property type="match status" value="1"/>
</dbReference>
<dbReference type="Proteomes" id="UP000199488">
    <property type="component" value="Unassembled WGS sequence"/>
</dbReference>
<dbReference type="InterPro" id="IPR012354">
    <property type="entry name" value="Esterase_lipase"/>
</dbReference>